<feature type="region of interest" description="Disordered" evidence="11">
    <location>
        <begin position="648"/>
        <end position="688"/>
    </location>
</feature>
<keyword evidence="6 10" id="KW-0184">Conjugation</keyword>
<evidence type="ECO:0000256" key="5">
    <source>
        <dbReference type="ARBA" id="ARBA00022692"/>
    </source>
</evidence>
<dbReference type="GO" id="GO:0005886">
    <property type="term" value="C:plasma membrane"/>
    <property type="evidence" value="ECO:0007669"/>
    <property type="project" value="UniProtKB-SubCell"/>
</dbReference>
<dbReference type="KEGG" id="tasa:A1Q1_07127"/>
<dbReference type="PANTHER" id="PTHR31030:SF1">
    <property type="entry name" value="PLASMA MEMBRANE FUSION PROTEIN PRM1"/>
    <property type="match status" value="1"/>
</dbReference>
<evidence type="ECO:0000256" key="2">
    <source>
        <dbReference type="ARBA" id="ARBA00004651"/>
    </source>
</evidence>
<keyword evidence="5 10" id="KW-0812">Transmembrane</keyword>
<keyword evidence="4 10" id="KW-1003">Cell membrane</keyword>
<accession>J4UJ06</accession>
<dbReference type="GO" id="GO:0043332">
    <property type="term" value="C:mating projection tip"/>
    <property type="evidence" value="ECO:0007669"/>
    <property type="project" value="UniProtKB-UniRule"/>
</dbReference>
<comment type="subcellular location">
    <subcellularLocation>
        <location evidence="2 10">Cell membrane</location>
        <topology evidence="2 10">Multi-pass membrane protein</topology>
    </subcellularLocation>
</comment>
<dbReference type="EMBL" id="ALBS01000048">
    <property type="protein sequence ID" value="EJT51715.1"/>
    <property type="molecule type" value="Genomic_DNA"/>
</dbReference>
<comment type="caution">
    <text evidence="12">The sequence shown here is derived from an EMBL/GenBank/DDBJ whole genome shotgun (WGS) entry which is preliminary data.</text>
</comment>
<feature type="compositionally biased region" description="Pro residues" evidence="11">
    <location>
        <begin position="793"/>
        <end position="802"/>
    </location>
</feature>
<keyword evidence="8 10" id="KW-0472">Membrane</keyword>
<evidence type="ECO:0000256" key="7">
    <source>
        <dbReference type="ARBA" id="ARBA00022989"/>
    </source>
</evidence>
<feature type="region of interest" description="Disordered" evidence="11">
    <location>
        <begin position="775"/>
        <end position="859"/>
    </location>
</feature>
<dbReference type="GO" id="GO:0032220">
    <property type="term" value="P:plasma membrane fusion involved in cytogamy"/>
    <property type="evidence" value="ECO:0007669"/>
    <property type="project" value="TreeGrafter"/>
</dbReference>
<dbReference type="OrthoDB" id="10248838at2759"/>
<proteinExistence type="inferred from homology"/>
<evidence type="ECO:0000256" key="8">
    <source>
        <dbReference type="ARBA" id="ARBA00023136"/>
    </source>
</evidence>
<comment type="similarity">
    <text evidence="3 10">Belongs to the PRM1 family.</text>
</comment>
<feature type="transmembrane region" description="Helical" evidence="10">
    <location>
        <begin position="609"/>
        <end position="631"/>
    </location>
</feature>
<evidence type="ECO:0000256" key="10">
    <source>
        <dbReference type="RuleBase" id="RU366035"/>
    </source>
</evidence>
<feature type="transmembrane region" description="Helical" evidence="10">
    <location>
        <begin position="399"/>
        <end position="422"/>
    </location>
</feature>
<evidence type="ECO:0000313" key="12">
    <source>
        <dbReference type="EMBL" id="EJT51715.1"/>
    </source>
</evidence>
<evidence type="ECO:0000313" key="13">
    <source>
        <dbReference type="Proteomes" id="UP000002748"/>
    </source>
</evidence>
<dbReference type="InterPro" id="IPR026777">
    <property type="entry name" value="PRM1"/>
</dbReference>
<evidence type="ECO:0000256" key="1">
    <source>
        <dbReference type="ARBA" id="ARBA00002512"/>
    </source>
</evidence>
<name>J4UJ06_TRIAS</name>
<dbReference type="VEuPathDB" id="FungiDB:A1Q1_07127"/>
<dbReference type="HOGENOM" id="CLU_010191_2_0_1"/>
<dbReference type="RefSeq" id="XP_014182851.1">
    <property type="nucleotide sequence ID" value="XM_014327376.1"/>
</dbReference>
<sequence>MSESAHCSPPASHLPFGGASSQTSLPDGLRPFLGLGPRMLLTTISPALLPLMFTVVHLIATRSSTEKLAATLKDNVMAACNGIASGAGSLQAIPRYLAMQTNREVLRATRATVMAAGEVLMVCLTIIEKVIGFIIDMYRSLLLCTIQLVVHTAMAIIIGAIDLVSEPAPWRLTSLQVKEGIGSISSTIQSAIQKLVEVLNDLPLVNFSIPKLPSLDDLEEKLVPSSIQNSVREFNASLPTLNDFRNLTDTLLAVPFDKLRKEINETRWEIANNLNDSLFPVPSLKQLGSEDGKALQKELCGDLDTSVIDDTAKALYNLGTAGIVALCLIIVFGFAALALWQWLEWKAITASVEVIESNGVRDPWTVVAIVEHPVMEQRVQPLLDRWTLTPRTRNNIRWFISYLAHPTCLALLFMSVVGLIVIQAQTAALHALERQARSDASSFVAASSKQLVDKLNGAYLNASREYAVGLNKALASVEDDINNRMFGHWINTTSLQLNETVVEFYADIESFLTKALNNTFLHDPMQEFLRCVLGDKVDALEKSLKWVSEHAAVNLSLVPDVVLMLSPSAMEELASPVAAAAVGAPNGDDGGALGQLIDHFESALAAERAMYAILLGVYGALVLIGLSIVAWHSGLKDRYKGWRALRGTPEESSFDNRPPTRTPPSNEGSFLDMDTQEKGRVARRGSSDSLAAFAAPGSTFFRLPRSPQRTPSPILLNPAPRNDSRTPSFADPEGKECVREEGSGLWVDRAGRSGFRGARLGFMRNRGIRGLAISRPAPLGPISATTPQSVPRSPSPRLPLPPCIETEPVLERKSRALPPPPRQVTPVERHDAVDELPTPVRTSDPFSDAQAPKPSPQAL</sequence>
<feature type="region of interest" description="Disordered" evidence="11">
    <location>
        <begin position="701"/>
        <end position="735"/>
    </location>
</feature>
<feature type="transmembrane region" description="Helical" evidence="10">
    <location>
        <begin position="323"/>
        <end position="343"/>
    </location>
</feature>
<dbReference type="PANTHER" id="PTHR31030">
    <property type="entry name" value="PLASMA MEMBRANE FUSION PROTEIN PRM1"/>
    <property type="match status" value="1"/>
</dbReference>
<evidence type="ECO:0000256" key="11">
    <source>
        <dbReference type="SAM" id="MobiDB-lite"/>
    </source>
</evidence>
<feature type="transmembrane region" description="Helical" evidence="10">
    <location>
        <begin position="140"/>
        <end position="164"/>
    </location>
</feature>
<evidence type="ECO:0000256" key="4">
    <source>
        <dbReference type="ARBA" id="ARBA00022475"/>
    </source>
</evidence>
<dbReference type="AlphaFoldDB" id="J4UJ06"/>
<feature type="transmembrane region" description="Helical" evidence="10">
    <location>
        <begin position="39"/>
        <end position="60"/>
    </location>
</feature>
<gene>
    <name evidence="12" type="ORF">A1Q1_07127</name>
</gene>
<feature type="transmembrane region" description="Helical" evidence="10">
    <location>
        <begin position="113"/>
        <end position="134"/>
    </location>
</feature>
<dbReference type="GeneID" id="25990639"/>
<keyword evidence="9" id="KW-0325">Glycoprotein</keyword>
<evidence type="ECO:0000256" key="3">
    <source>
        <dbReference type="ARBA" id="ARBA00010780"/>
    </source>
</evidence>
<keyword evidence="7 10" id="KW-1133">Transmembrane helix</keyword>
<evidence type="ECO:0000256" key="9">
    <source>
        <dbReference type="ARBA" id="ARBA00023180"/>
    </source>
</evidence>
<reference evidence="12 13" key="1">
    <citation type="journal article" date="2012" name="Eukaryot. Cell">
        <title>Draft genome sequence of CBS 2479, the standard type strain of Trichosporon asahii.</title>
        <authorList>
            <person name="Yang R.Y."/>
            <person name="Li H.T."/>
            <person name="Zhu H."/>
            <person name="Zhou G.P."/>
            <person name="Wang M."/>
            <person name="Wang L."/>
        </authorList>
    </citation>
    <scope>NUCLEOTIDE SEQUENCE [LARGE SCALE GENOMIC DNA]</scope>
    <source>
        <strain evidence="13">ATCC 90039 / CBS 2479 / JCM 2466 / KCTC 7840 / NCYC 2677 / UAMH 7654</strain>
    </source>
</reference>
<comment type="caution">
    <text evidence="10">Lacks conserved residue(s) required for the propagation of feature annotation.</text>
</comment>
<organism evidence="12 13">
    <name type="scientific">Trichosporon asahii var. asahii (strain ATCC 90039 / CBS 2479 / JCM 2466 / KCTC 7840 / NBRC 103889/ NCYC 2677 / UAMH 7654)</name>
    <name type="common">Yeast</name>
    <dbReference type="NCBI Taxonomy" id="1186058"/>
    <lineage>
        <taxon>Eukaryota</taxon>
        <taxon>Fungi</taxon>
        <taxon>Dikarya</taxon>
        <taxon>Basidiomycota</taxon>
        <taxon>Agaricomycotina</taxon>
        <taxon>Tremellomycetes</taxon>
        <taxon>Trichosporonales</taxon>
        <taxon>Trichosporonaceae</taxon>
        <taxon>Trichosporon</taxon>
    </lineage>
</organism>
<evidence type="ECO:0000256" key="6">
    <source>
        <dbReference type="ARBA" id="ARBA00022971"/>
    </source>
</evidence>
<comment type="function">
    <text evidence="1 10">Involved in cell fusion during mating by stabilizing the plasma membrane fusion event.</text>
</comment>
<dbReference type="Proteomes" id="UP000002748">
    <property type="component" value="Unassembled WGS sequence"/>
</dbReference>
<protein>
    <recommendedName>
        <fullName evidence="10">Plasma membrane fusion protein PRM1</fullName>
    </recommendedName>
</protein>